<organism evidence="2 3">
    <name type="scientific">Thermomonas brevis</name>
    <dbReference type="NCBI Taxonomy" id="215691"/>
    <lineage>
        <taxon>Bacteria</taxon>
        <taxon>Pseudomonadati</taxon>
        <taxon>Pseudomonadota</taxon>
        <taxon>Gammaproteobacteria</taxon>
        <taxon>Lysobacterales</taxon>
        <taxon>Lysobacteraceae</taxon>
        <taxon>Thermomonas</taxon>
    </lineage>
</organism>
<dbReference type="AlphaFoldDB" id="A0A7G9QUE8"/>
<feature type="transmembrane region" description="Helical" evidence="1">
    <location>
        <begin position="126"/>
        <end position="149"/>
    </location>
</feature>
<keyword evidence="3" id="KW-1185">Reference proteome</keyword>
<keyword evidence="1" id="KW-1133">Transmembrane helix</keyword>
<accession>A0A7G9QUE8</accession>
<keyword evidence="1" id="KW-0472">Membrane</keyword>
<evidence type="ECO:0000313" key="2">
    <source>
        <dbReference type="EMBL" id="QNN46973.1"/>
    </source>
</evidence>
<reference evidence="2 3" key="1">
    <citation type="submission" date="2020-08" db="EMBL/GenBank/DDBJ databases">
        <title>Genome sequence of Thermomonas brevis KACC 16975T.</title>
        <authorList>
            <person name="Hyun D.-W."/>
            <person name="Bae J.-W."/>
        </authorList>
    </citation>
    <scope>NUCLEOTIDE SEQUENCE [LARGE SCALE GENOMIC DNA]</scope>
    <source>
        <strain evidence="2 3">KACC 16975</strain>
    </source>
</reference>
<dbReference type="KEGG" id="tbv:H9L17_02030"/>
<feature type="transmembrane region" description="Helical" evidence="1">
    <location>
        <begin position="335"/>
        <end position="353"/>
    </location>
</feature>
<dbReference type="Proteomes" id="UP000515977">
    <property type="component" value="Chromosome"/>
</dbReference>
<feature type="transmembrane region" description="Helical" evidence="1">
    <location>
        <begin position="36"/>
        <end position="57"/>
    </location>
</feature>
<dbReference type="EMBL" id="CP060711">
    <property type="protein sequence ID" value="QNN46973.1"/>
    <property type="molecule type" value="Genomic_DNA"/>
</dbReference>
<keyword evidence="1" id="KW-0812">Transmembrane</keyword>
<evidence type="ECO:0000256" key="1">
    <source>
        <dbReference type="SAM" id="Phobius"/>
    </source>
</evidence>
<name>A0A7G9QUE8_9GAMM</name>
<feature type="transmembrane region" description="Helical" evidence="1">
    <location>
        <begin position="78"/>
        <end position="99"/>
    </location>
</feature>
<proteinExistence type="predicted"/>
<feature type="transmembrane region" description="Helical" evidence="1">
    <location>
        <begin position="302"/>
        <end position="323"/>
    </location>
</feature>
<dbReference type="RefSeq" id="WP_187570721.1">
    <property type="nucleotide sequence ID" value="NZ_CP060711.1"/>
</dbReference>
<feature type="transmembrane region" description="Helical" evidence="1">
    <location>
        <begin position="359"/>
        <end position="378"/>
    </location>
</feature>
<feature type="transmembrane region" description="Helical" evidence="1">
    <location>
        <begin position="200"/>
        <end position="217"/>
    </location>
</feature>
<evidence type="ECO:0000313" key="3">
    <source>
        <dbReference type="Proteomes" id="UP000515977"/>
    </source>
</evidence>
<feature type="transmembrane region" description="Helical" evidence="1">
    <location>
        <begin position="161"/>
        <end position="188"/>
    </location>
</feature>
<sequence length="384" mass="42307">MRTFRITPAWVLVAAWAIPFFQLASGVFGDSQRGRISLTAAAICTLALIATLFGCFVGKGVDVGPARDLPARVRSHQVALVALLGVGVIGAILAVRAWYGMGIDVFSGAGDTLYQMNVRYSQEGDFIGGAAGRLYASIPIFLFFCLYCLKRGVLSKRATGLLVMVALVLMISPRRSMIFTSCIAAAFLHLQGKDIRVGRAIQLLAGVVVVFAAYFGYTQFKLGKISEFSVAAVFEALSYYLNSSVFVMSELLHTAHFEDTWIFLNLPARAINYIFHSNLAVDLSVPFVYVPEPANTVPSYYYFYKSSGYIGVVVISFLQGFVASYAMRKFAARPTFFWAVVSSMMLTTLVLSVRENVLFSYDFAWWVAIAAGMSIILTKRFRFK</sequence>
<gene>
    <name evidence="2" type="ORF">H9L17_02030</name>
</gene>
<protein>
    <submittedName>
        <fullName evidence="2">Oligosaccharide repeat unit polymerase</fullName>
    </submittedName>
</protein>
<dbReference type="NCBIfam" id="TIGR04370">
    <property type="entry name" value="glyco_rpt_poly"/>
    <property type="match status" value="1"/>
</dbReference>